<dbReference type="SUPFAM" id="SSF52833">
    <property type="entry name" value="Thioredoxin-like"/>
    <property type="match status" value="1"/>
</dbReference>
<dbReference type="PANTHER" id="PTHR22897">
    <property type="entry name" value="QUIESCIN Q6-RELATED SULFHYDRYL OXIDASE"/>
    <property type="match status" value="1"/>
</dbReference>
<dbReference type="HOGENOM" id="CLU_974292_0_0_1"/>
<protein>
    <recommendedName>
        <fullName evidence="2">Thioredoxin domain-containing protein</fullName>
    </recommendedName>
</protein>
<dbReference type="FunFam" id="3.40.30.10:FF:000425">
    <property type="entry name" value="Sulfhydryl oxidase"/>
    <property type="match status" value="1"/>
</dbReference>
<dbReference type="KEGG" id="tca:103314005"/>
<dbReference type="Proteomes" id="UP000007266">
    <property type="component" value="Linkage group 3"/>
</dbReference>
<dbReference type="PANTHER" id="PTHR22897:SF8">
    <property type="entry name" value="SULFHYDRYL OXIDASE"/>
    <property type="match status" value="1"/>
</dbReference>
<accession>D6WHZ5</accession>
<dbReference type="GO" id="GO:0016971">
    <property type="term" value="F:flavin-dependent sulfhydryl oxidase activity"/>
    <property type="evidence" value="ECO:0000318"/>
    <property type="project" value="GO_Central"/>
</dbReference>
<evidence type="ECO:0000256" key="1">
    <source>
        <dbReference type="SAM" id="SignalP"/>
    </source>
</evidence>
<reference evidence="3 4" key="1">
    <citation type="journal article" date="2008" name="Nature">
        <title>The genome of the model beetle and pest Tribolium castaneum.</title>
        <authorList>
            <consortium name="Tribolium Genome Sequencing Consortium"/>
            <person name="Richards S."/>
            <person name="Gibbs R.A."/>
            <person name="Weinstock G.M."/>
            <person name="Brown S.J."/>
            <person name="Denell R."/>
            <person name="Beeman R.W."/>
            <person name="Gibbs R."/>
            <person name="Beeman R.W."/>
            <person name="Brown S.J."/>
            <person name="Bucher G."/>
            <person name="Friedrich M."/>
            <person name="Grimmelikhuijzen C.J."/>
            <person name="Klingler M."/>
            <person name="Lorenzen M."/>
            <person name="Richards S."/>
            <person name="Roth S."/>
            <person name="Schroder R."/>
            <person name="Tautz D."/>
            <person name="Zdobnov E.M."/>
            <person name="Muzny D."/>
            <person name="Gibbs R.A."/>
            <person name="Weinstock G.M."/>
            <person name="Attaway T."/>
            <person name="Bell S."/>
            <person name="Buhay C.J."/>
            <person name="Chandrabose M.N."/>
            <person name="Chavez D."/>
            <person name="Clerk-Blankenburg K.P."/>
            <person name="Cree A."/>
            <person name="Dao M."/>
            <person name="Davis C."/>
            <person name="Chacko J."/>
            <person name="Dinh H."/>
            <person name="Dugan-Rocha S."/>
            <person name="Fowler G."/>
            <person name="Garner T.T."/>
            <person name="Garnes J."/>
            <person name="Gnirke A."/>
            <person name="Hawes A."/>
            <person name="Hernandez J."/>
            <person name="Hines S."/>
            <person name="Holder M."/>
            <person name="Hume J."/>
            <person name="Jhangiani S.N."/>
            <person name="Joshi V."/>
            <person name="Khan Z.M."/>
            <person name="Jackson L."/>
            <person name="Kovar C."/>
            <person name="Kowis A."/>
            <person name="Lee S."/>
            <person name="Lewis L.R."/>
            <person name="Margolis J."/>
            <person name="Morgan M."/>
            <person name="Nazareth L.V."/>
            <person name="Nguyen N."/>
            <person name="Okwuonu G."/>
            <person name="Parker D."/>
            <person name="Richards S."/>
            <person name="Ruiz S.J."/>
            <person name="Santibanez J."/>
            <person name="Savard J."/>
            <person name="Scherer S.E."/>
            <person name="Schneider B."/>
            <person name="Sodergren E."/>
            <person name="Tautz D."/>
            <person name="Vattahil S."/>
            <person name="Villasana D."/>
            <person name="White C.S."/>
            <person name="Wright R."/>
            <person name="Park Y."/>
            <person name="Beeman R.W."/>
            <person name="Lord J."/>
            <person name="Oppert B."/>
            <person name="Lorenzen M."/>
            <person name="Brown S."/>
            <person name="Wang L."/>
            <person name="Savard J."/>
            <person name="Tautz D."/>
            <person name="Richards S."/>
            <person name="Weinstock G."/>
            <person name="Gibbs R.A."/>
            <person name="Liu Y."/>
            <person name="Worley K."/>
            <person name="Weinstock G."/>
            <person name="Elsik C.G."/>
            <person name="Reese J.T."/>
            <person name="Elhaik E."/>
            <person name="Landan G."/>
            <person name="Graur D."/>
            <person name="Arensburger P."/>
            <person name="Atkinson P."/>
            <person name="Beeman R.W."/>
            <person name="Beidler J."/>
            <person name="Brown S.J."/>
            <person name="Demuth J.P."/>
            <person name="Drury D.W."/>
            <person name="Du Y.Z."/>
            <person name="Fujiwara H."/>
            <person name="Lorenzen M."/>
            <person name="Maselli V."/>
            <person name="Osanai M."/>
            <person name="Park Y."/>
            <person name="Robertson H.M."/>
            <person name="Tu Z."/>
            <person name="Wang J.J."/>
            <person name="Wang S."/>
            <person name="Richards S."/>
            <person name="Song H."/>
            <person name="Zhang L."/>
            <person name="Sodergren E."/>
            <person name="Werner D."/>
            <person name="Stanke M."/>
            <person name="Morgenstern B."/>
            <person name="Solovyev V."/>
            <person name="Kosarev P."/>
            <person name="Brown G."/>
            <person name="Chen H.C."/>
            <person name="Ermolaeva O."/>
            <person name="Hlavina W."/>
            <person name="Kapustin Y."/>
            <person name="Kiryutin B."/>
            <person name="Kitts P."/>
            <person name="Maglott D."/>
            <person name="Pruitt K."/>
            <person name="Sapojnikov V."/>
            <person name="Souvorov A."/>
            <person name="Mackey A.J."/>
            <person name="Waterhouse R.M."/>
            <person name="Wyder S."/>
            <person name="Zdobnov E.M."/>
            <person name="Zdobnov E.M."/>
            <person name="Wyder S."/>
            <person name="Kriventseva E.V."/>
            <person name="Kadowaki T."/>
            <person name="Bork P."/>
            <person name="Aranda M."/>
            <person name="Bao R."/>
            <person name="Beermann A."/>
            <person name="Berns N."/>
            <person name="Bolognesi R."/>
            <person name="Bonneton F."/>
            <person name="Bopp D."/>
            <person name="Brown S.J."/>
            <person name="Bucher G."/>
            <person name="Butts T."/>
            <person name="Chaumot A."/>
            <person name="Denell R.E."/>
            <person name="Ferrier D.E."/>
            <person name="Friedrich M."/>
            <person name="Gordon C.M."/>
            <person name="Jindra M."/>
            <person name="Klingler M."/>
            <person name="Lan Q."/>
            <person name="Lattorff H.M."/>
            <person name="Laudet V."/>
            <person name="von Levetsow C."/>
            <person name="Liu Z."/>
            <person name="Lutz R."/>
            <person name="Lynch J.A."/>
            <person name="da Fonseca R.N."/>
            <person name="Posnien N."/>
            <person name="Reuter R."/>
            <person name="Roth S."/>
            <person name="Savard J."/>
            <person name="Schinko J.B."/>
            <person name="Schmitt C."/>
            <person name="Schoppmeier M."/>
            <person name="Schroder R."/>
            <person name="Shippy T.D."/>
            <person name="Simonnet F."/>
            <person name="Marques-Souza H."/>
            <person name="Tautz D."/>
            <person name="Tomoyasu Y."/>
            <person name="Trauner J."/>
            <person name="Van der Zee M."/>
            <person name="Vervoort M."/>
            <person name="Wittkopp N."/>
            <person name="Wimmer E.A."/>
            <person name="Yang X."/>
            <person name="Jones A.K."/>
            <person name="Sattelle D.B."/>
            <person name="Ebert P.R."/>
            <person name="Nelson D."/>
            <person name="Scott J.G."/>
            <person name="Beeman R.W."/>
            <person name="Muthukrishnan S."/>
            <person name="Kramer K.J."/>
            <person name="Arakane Y."/>
            <person name="Beeman R.W."/>
            <person name="Zhu Q."/>
            <person name="Hogenkamp D."/>
            <person name="Dixit R."/>
            <person name="Oppert B."/>
            <person name="Jiang H."/>
            <person name="Zou Z."/>
            <person name="Marshall J."/>
            <person name="Elpidina E."/>
            <person name="Vinokurov K."/>
            <person name="Oppert C."/>
            <person name="Zou Z."/>
            <person name="Evans J."/>
            <person name="Lu Z."/>
            <person name="Zhao P."/>
            <person name="Sumathipala N."/>
            <person name="Altincicek B."/>
            <person name="Vilcinskas A."/>
            <person name="Williams M."/>
            <person name="Hultmark D."/>
            <person name="Hetru C."/>
            <person name="Jiang H."/>
            <person name="Grimmelikhuijzen C.J."/>
            <person name="Hauser F."/>
            <person name="Cazzamali G."/>
            <person name="Williamson M."/>
            <person name="Park Y."/>
            <person name="Li B."/>
            <person name="Tanaka Y."/>
            <person name="Predel R."/>
            <person name="Neupert S."/>
            <person name="Schachtner J."/>
            <person name="Verleyen P."/>
            <person name="Raible F."/>
            <person name="Bork P."/>
            <person name="Friedrich M."/>
            <person name="Walden K.K."/>
            <person name="Robertson H.M."/>
            <person name="Angeli S."/>
            <person name="Foret S."/>
            <person name="Bucher G."/>
            <person name="Schuetz S."/>
            <person name="Maleszka R."/>
            <person name="Wimmer E.A."/>
            <person name="Beeman R.W."/>
            <person name="Lorenzen M."/>
            <person name="Tomoyasu Y."/>
            <person name="Miller S.C."/>
            <person name="Grossmann D."/>
            <person name="Bucher G."/>
        </authorList>
    </citation>
    <scope>NUCLEOTIDE SEQUENCE [LARGE SCALE GENOMIC DNA]</scope>
    <source>
        <strain evidence="3 4">Georgia GA2</strain>
    </source>
</reference>
<sequence length="275" mass="31219">MKSILAVVFLGLVCTKKVPSRVLYFPSDDVESLNVHNFKRFVENSPTAWLVTFYAKWCAHSQKFSTIWKQFASEATPWRDLVRVGVVDCSSIRNMRLCDKFKIVDFPNMKYFHEKSSFGASYVGLEVQVGVTLDFTKRFVFKTIVDEIMKGGGRIYPRGLVPYPHTDSTALFAGENANSRIVVWVIEDFVRPLGAEMVMHFHRTPNVSFKRSQAKALIGFPKVVFAERGKNLVIVDKNIDGSFQMMQVISGFLKSKGITPCVITPVKMEEMYSTV</sequence>
<keyword evidence="1" id="KW-0732">Signal</keyword>
<dbReference type="GO" id="GO:0005615">
    <property type="term" value="C:extracellular space"/>
    <property type="evidence" value="ECO:0000318"/>
    <property type="project" value="GO_Central"/>
</dbReference>
<dbReference type="InterPro" id="IPR039798">
    <property type="entry name" value="Sulfhydryl_oxidase"/>
</dbReference>
<dbReference type="AlphaFoldDB" id="D6WHZ5"/>
<dbReference type="InterPro" id="IPR036249">
    <property type="entry name" value="Thioredoxin-like_sf"/>
</dbReference>
<dbReference type="GO" id="GO:0003756">
    <property type="term" value="F:protein disulfide isomerase activity"/>
    <property type="evidence" value="ECO:0000318"/>
    <property type="project" value="GO_Central"/>
</dbReference>
<dbReference type="Gene3D" id="3.40.30.10">
    <property type="entry name" value="Glutaredoxin"/>
    <property type="match status" value="1"/>
</dbReference>
<dbReference type="PhylomeDB" id="D6WHZ5"/>
<dbReference type="GO" id="GO:0006457">
    <property type="term" value="P:protein folding"/>
    <property type="evidence" value="ECO:0000318"/>
    <property type="project" value="GO_Central"/>
</dbReference>
<proteinExistence type="predicted"/>
<reference evidence="3 4" key="2">
    <citation type="journal article" date="2010" name="Nucleic Acids Res.">
        <title>BeetleBase in 2010: revisions to provide comprehensive genomic information for Tribolium castaneum.</title>
        <authorList>
            <person name="Kim H.S."/>
            <person name="Murphy T."/>
            <person name="Xia J."/>
            <person name="Caragea D."/>
            <person name="Park Y."/>
            <person name="Beeman R.W."/>
            <person name="Lorenzen M.D."/>
            <person name="Butcher S."/>
            <person name="Manak J.R."/>
            <person name="Brown S.J."/>
        </authorList>
    </citation>
    <scope>GENOME REANNOTATION</scope>
    <source>
        <strain evidence="3 4">Georgia GA2</strain>
    </source>
</reference>
<evidence type="ECO:0000313" key="3">
    <source>
        <dbReference type="EMBL" id="EFA01026.1"/>
    </source>
</evidence>
<dbReference type="OrthoDB" id="59470at2759"/>
<evidence type="ECO:0000313" key="4">
    <source>
        <dbReference type="Proteomes" id="UP000007266"/>
    </source>
</evidence>
<feature type="signal peptide" evidence="1">
    <location>
        <begin position="1"/>
        <end position="20"/>
    </location>
</feature>
<dbReference type="STRING" id="7070.D6WHZ5"/>
<feature type="domain" description="Thioredoxin" evidence="2">
    <location>
        <begin position="12"/>
        <end position="150"/>
    </location>
</feature>
<keyword evidence="4" id="KW-1185">Reference proteome</keyword>
<dbReference type="InterPro" id="IPR013766">
    <property type="entry name" value="Thioredoxin_domain"/>
</dbReference>
<dbReference type="GO" id="GO:0000139">
    <property type="term" value="C:Golgi membrane"/>
    <property type="evidence" value="ECO:0000318"/>
    <property type="project" value="GO_Central"/>
</dbReference>
<organism evidence="3 4">
    <name type="scientific">Tribolium castaneum</name>
    <name type="common">Red flour beetle</name>
    <dbReference type="NCBI Taxonomy" id="7070"/>
    <lineage>
        <taxon>Eukaryota</taxon>
        <taxon>Metazoa</taxon>
        <taxon>Ecdysozoa</taxon>
        <taxon>Arthropoda</taxon>
        <taxon>Hexapoda</taxon>
        <taxon>Insecta</taxon>
        <taxon>Pterygota</taxon>
        <taxon>Neoptera</taxon>
        <taxon>Endopterygota</taxon>
        <taxon>Coleoptera</taxon>
        <taxon>Polyphaga</taxon>
        <taxon>Cucujiformia</taxon>
        <taxon>Tenebrionidae</taxon>
        <taxon>Tenebrionidae incertae sedis</taxon>
        <taxon>Tribolium</taxon>
    </lineage>
</organism>
<dbReference type="Pfam" id="PF00085">
    <property type="entry name" value="Thioredoxin"/>
    <property type="match status" value="1"/>
</dbReference>
<dbReference type="InParanoid" id="D6WHZ5"/>
<dbReference type="EMBL" id="KQ971331">
    <property type="protein sequence ID" value="EFA01026.1"/>
    <property type="molecule type" value="Genomic_DNA"/>
</dbReference>
<dbReference type="PROSITE" id="PS51352">
    <property type="entry name" value="THIOREDOXIN_2"/>
    <property type="match status" value="1"/>
</dbReference>
<gene>
    <name evidence="3" type="primary">GLEAN_03941</name>
    <name evidence="3" type="ORF">TcasGA2_TC003941</name>
</gene>
<evidence type="ECO:0000259" key="2">
    <source>
        <dbReference type="PROSITE" id="PS51352"/>
    </source>
</evidence>
<dbReference type="eggNOG" id="KOG0191">
    <property type="taxonomic scope" value="Eukaryota"/>
</dbReference>
<feature type="chain" id="PRO_5003089372" description="Thioredoxin domain-containing protein" evidence="1">
    <location>
        <begin position="21"/>
        <end position="275"/>
    </location>
</feature>
<name>D6WHZ5_TRICA</name>